<dbReference type="EMBL" id="HG719220">
    <property type="protein sequence ID" value="CDJ57104.1"/>
    <property type="molecule type" value="Genomic_DNA"/>
</dbReference>
<keyword evidence="3" id="KW-1185">Reference proteome</keyword>
<feature type="region of interest" description="Disordered" evidence="1">
    <location>
        <begin position="487"/>
        <end position="512"/>
    </location>
</feature>
<dbReference type="RefSeq" id="XP_013333754.1">
    <property type="nucleotide sequence ID" value="XM_013478300.1"/>
</dbReference>
<dbReference type="Proteomes" id="UP000030763">
    <property type="component" value="Unassembled WGS sequence"/>
</dbReference>
<feature type="compositionally biased region" description="Polar residues" evidence="1">
    <location>
        <begin position="96"/>
        <end position="114"/>
    </location>
</feature>
<dbReference type="GeneID" id="25337051"/>
<dbReference type="GO" id="GO:0045944">
    <property type="term" value="P:positive regulation of transcription by RNA polymerase II"/>
    <property type="evidence" value="ECO:0007669"/>
    <property type="project" value="TreeGrafter"/>
</dbReference>
<feature type="region of interest" description="Disordered" evidence="1">
    <location>
        <begin position="896"/>
        <end position="940"/>
    </location>
</feature>
<feature type="compositionally biased region" description="Low complexity" evidence="1">
    <location>
        <begin position="269"/>
        <end position="278"/>
    </location>
</feature>
<feature type="compositionally biased region" description="Polar residues" evidence="1">
    <location>
        <begin position="1374"/>
        <end position="1383"/>
    </location>
</feature>
<feature type="compositionally biased region" description="Polar residues" evidence="1">
    <location>
        <begin position="259"/>
        <end position="268"/>
    </location>
</feature>
<feature type="compositionally biased region" description="Basic and acidic residues" evidence="1">
    <location>
        <begin position="367"/>
        <end position="382"/>
    </location>
</feature>
<reference evidence="2" key="2">
    <citation type="submission" date="2013-10" db="EMBL/GenBank/DDBJ databases">
        <authorList>
            <person name="Aslett M."/>
        </authorList>
    </citation>
    <scope>NUCLEOTIDE SEQUENCE [LARGE SCALE GENOMIC DNA]</scope>
    <source>
        <strain evidence="2">Weybridge</strain>
    </source>
</reference>
<dbReference type="VEuPathDB" id="ToxoDB:EMWEY_00030650"/>
<sequence length="1393" mass="147162">MSLPPSSPFSEAPRNTEGPPGSSPPPYPPVLGATGHPGAPSSCAPAPLQNPGTMATAPAVSGQLQPFMDTGERVLIQWGVPTAGGNVAAAAWGPNPSLQQKQQQPGSFFPTASTPKDPETPFGPPLVQGPLANTTEGPTPPVGPAAVPAEADQWGPPVRQNPWVGPPTSTNPAGGAAAGAPAAAPPTVPLPESATQQQPQQQPQLPPPQQQQLSPPQQQRQHTRQQHALIGGEGVPGGPPGAPPSGVEFAAAEGKWQGRWSQGPPSRTQQQQQQQQQQPASVASIGFEGAPPVAEGPVYSQEGPLNPAAANAEFFRPVTNEMHQHNYGTYHLPPEGGGPLQLRNTGPLAFMQCAEDPTFTGPAEEQQTAKRKTESLHTEGSQHRWPIGAPGPIGPPGTIGAPGAMGATGVLAVPGAPATSAPTGAASKLDCAPPQNGPLRVAASAAPLPQQPQQQQQQQQPEVQQLPEPVGMAGMGAFQRKGVPPIVNDRQQQGEPGLFKAPNSSCGGPPGPSWVGLPGAQGVMGGSVGTTPYMGAPYMGAPTPAFLRGPNGLTVSQQVLRGAPRSSSWPQLGAPQGPPADSLLSAVASQQYALLTVRAFLLACEEPVAPPWKQIAAWGPWLSGQQQGPPHAGLLGPHRRGGLQQPASGAVLTEAEEPTQAAEEGGQGGPHDKASPECPEESSITASHRAAADESLGKPDRKKKRGGAPQGGPASKKAAKSQRAAAGEGALVTAEDVWRSSGELLLPNRSPPLPLSAVQQADLCVELLTALGRLRPQWRRRGNRVSYQLHLARLRPSLLLPAAAPPSWVLEGYRAALGPLVAHIAELPYVHLAPGEAEEVVEEVQMLKGPEAIDSVLHALDALEPWGPQGNSQIEFESEAMEAEAMRDTGDPRQQLLMQHQQQQQQQAQRQHQQQQQLLQQQQAEASRLADAPADGVRGSSDREVLLAYNPDLKVLRQLNYLVPGTRVYIHQDVLDMKLADMGLPPLPSPPAGSADGGPSASRGPLSRFVMAEAGERYFAVPCGEYLPLKLVSPPQHQLQFSVGQVVQLLQEGRLCLLRFTEREALKRRLPLLGAPSGPPSETAGGGSQGAAVGFKPQRGSKPACCPAPVGIEKICRCKCNHRRQELCGQLKQRLRVDKKGCLAAIRDCIDLNHVAFSLPSARTCQLEVLAYLFGVNPWLYAKNRHEAPPEAEVASIVRRYKELVSTKEYEQVFKAWLEEQAREKSLQQEITADITAIGLNLKDTDAGCLNAAANTPQQDPRVQASIAQLVPNTPICVRFKALLGLPSGNEQHLRGVVRRAQILPRGRAISLAINNRKEEFVLLPEELQTLVAHDDLRLVRMRSRQWFAYEAHAAGAPSAASGAAGAPGGPSSDHQWASPTQDDSWKGGETQS</sequence>
<dbReference type="PANTHER" id="PTHR46007:SF8">
    <property type="entry name" value="C2H2-TYPE DOMAIN-CONTAINING PROTEIN"/>
    <property type="match status" value="1"/>
</dbReference>
<feature type="compositionally biased region" description="Low complexity" evidence="1">
    <location>
        <begin position="1358"/>
        <end position="1373"/>
    </location>
</feature>
<evidence type="ECO:0000313" key="2">
    <source>
        <dbReference type="EMBL" id="CDJ57104.1"/>
    </source>
</evidence>
<proteinExistence type="predicted"/>
<accession>U6M3V7</accession>
<feature type="region of interest" description="Disordered" evidence="1">
    <location>
        <begin position="445"/>
        <end position="464"/>
    </location>
</feature>
<evidence type="ECO:0000256" key="1">
    <source>
        <dbReference type="SAM" id="MobiDB-lite"/>
    </source>
</evidence>
<gene>
    <name evidence="2" type="ORF">EMWEY_00030650</name>
</gene>
<feature type="compositionally biased region" description="Low complexity" evidence="1">
    <location>
        <begin position="166"/>
        <end position="182"/>
    </location>
</feature>
<name>U6M3V7_EIMMA</name>
<feature type="compositionally biased region" description="Low complexity" evidence="1">
    <location>
        <begin position="418"/>
        <end position="427"/>
    </location>
</feature>
<feature type="region of interest" description="Disordered" evidence="1">
    <location>
        <begin position="623"/>
        <end position="727"/>
    </location>
</feature>
<feature type="region of interest" description="Disordered" evidence="1">
    <location>
        <begin position="1"/>
        <end position="58"/>
    </location>
</feature>
<feature type="region of interest" description="Disordered" evidence="1">
    <location>
        <begin position="85"/>
        <end position="297"/>
    </location>
</feature>
<protein>
    <submittedName>
        <fullName evidence="2">Uncharacterized protein</fullName>
    </submittedName>
</protein>
<feature type="compositionally biased region" description="Low complexity" evidence="1">
    <location>
        <begin position="210"/>
        <end position="220"/>
    </location>
</feature>
<dbReference type="GO" id="GO:0003713">
    <property type="term" value="F:transcription coactivator activity"/>
    <property type="evidence" value="ECO:0007669"/>
    <property type="project" value="TreeGrafter"/>
</dbReference>
<evidence type="ECO:0000313" key="3">
    <source>
        <dbReference type="Proteomes" id="UP000030763"/>
    </source>
</evidence>
<dbReference type="InterPro" id="IPR051647">
    <property type="entry name" value="Mediator_comp_sub12"/>
</dbReference>
<dbReference type="PANTHER" id="PTHR46007">
    <property type="entry name" value="MEDIATOR OF RNA POLYMERASE II TRANSCRIPTION SUBUNIT 12"/>
    <property type="match status" value="1"/>
</dbReference>
<feature type="region of interest" description="Disordered" evidence="1">
    <location>
        <begin position="1358"/>
        <end position="1393"/>
    </location>
</feature>
<feature type="compositionally biased region" description="Low complexity" evidence="1">
    <location>
        <begin position="447"/>
        <end position="464"/>
    </location>
</feature>
<reference evidence="2" key="1">
    <citation type="submission" date="2013-10" db="EMBL/GenBank/DDBJ databases">
        <title>Genomic analysis of the causative agents of coccidiosis in chickens.</title>
        <authorList>
            <person name="Reid A.J."/>
            <person name="Blake D."/>
            <person name="Billington K."/>
            <person name="Browne H."/>
            <person name="Dunn M."/>
            <person name="Hung S."/>
            <person name="Kawahara F."/>
            <person name="Miranda-Saavedra D."/>
            <person name="Mourier T."/>
            <person name="Nagra H."/>
            <person name="Otto T.D."/>
            <person name="Rawlings N."/>
            <person name="Sanchez A."/>
            <person name="Sanders M."/>
            <person name="Subramaniam C."/>
            <person name="Tay Y."/>
            <person name="Dear P."/>
            <person name="Doerig C."/>
            <person name="Gruber A."/>
            <person name="Parkinson J."/>
            <person name="Shirley M."/>
            <person name="Wan K.L."/>
            <person name="Berriman M."/>
            <person name="Tomley F."/>
            <person name="Pain A."/>
        </authorList>
    </citation>
    <scope>NUCLEOTIDE SEQUENCE [LARGE SCALE GENOMIC DNA]</scope>
    <source>
        <strain evidence="2">Weybridge</strain>
    </source>
</reference>
<dbReference type="OrthoDB" id="348318at2759"/>
<feature type="region of interest" description="Disordered" evidence="1">
    <location>
        <begin position="1071"/>
        <end position="1093"/>
    </location>
</feature>
<feature type="compositionally biased region" description="Low complexity" evidence="1">
    <location>
        <begin position="896"/>
        <end position="924"/>
    </location>
</feature>
<organism evidence="2 3">
    <name type="scientific">Eimeria maxima</name>
    <name type="common">Coccidian parasite</name>
    <dbReference type="NCBI Taxonomy" id="5804"/>
    <lineage>
        <taxon>Eukaryota</taxon>
        <taxon>Sar</taxon>
        <taxon>Alveolata</taxon>
        <taxon>Apicomplexa</taxon>
        <taxon>Conoidasida</taxon>
        <taxon>Coccidia</taxon>
        <taxon>Eucoccidiorida</taxon>
        <taxon>Eimeriorina</taxon>
        <taxon>Eimeriidae</taxon>
        <taxon>Eimeria</taxon>
    </lineage>
</organism>
<feature type="region of interest" description="Disordered" evidence="1">
    <location>
        <begin position="359"/>
        <end position="390"/>
    </location>
</feature>
<feature type="compositionally biased region" description="Basic and acidic residues" evidence="1">
    <location>
        <begin position="690"/>
        <end position="699"/>
    </location>
</feature>
<feature type="region of interest" description="Disordered" evidence="1">
    <location>
        <begin position="418"/>
        <end position="440"/>
    </location>
</feature>
<dbReference type="GO" id="GO:0016592">
    <property type="term" value="C:mediator complex"/>
    <property type="evidence" value="ECO:0007669"/>
    <property type="project" value="TreeGrafter"/>
</dbReference>
<dbReference type="OMA" id="EKICRCK"/>